<reference evidence="2" key="1">
    <citation type="submission" date="2021-02" db="EMBL/GenBank/DDBJ databases">
        <title>Genomic Encyclopedia of Type Strains, Phase IV (KMG-V): Genome sequencing to study the core and pangenomes of soil and plant-associated prokaryotes.</title>
        <authorList>
            <person name="Whitman W."/>
        </authorList>
    </citation>
    <scope>NUCLEOTIDE SEQUENCE</scope>
    <source>
        <strain evidence="2">USDA 406</strain>
    </source>
</reference>
<sequence length="158" mass="16928">MSPIRFSTSSLKEGRWYEYLIRFVLGGAATVFTGLISSRYGAVIGGVFLALPAIFCASATLIEKHEIRRKREAGLAGKRRGQMAAAVDAAGAALGALGMLAFAVGFSMLIPRGNIPAVFVGASLAWLTIAVAAWYVRRKMRSMRTVKEPSGSTNSRTR</sequence>
<keyword evidence="1" id="KW-0812">Transmembrane</keyword>
<dbReference type="AlphaFoldDB" id="A0A8I1Y4G6"/>
<evidence type="ECO:0008006" key="4">
    <source>
        <dbReference type="Google" id="ProtNLM"/>
    </source>
</evidence>
<dbReference type="Pfam" id="PF11345">
    <property type="entry name" value="DUF3147"/>
    <property type="match status" value="1"/>
</dbReference>
<dbReference type="InterPro" id="IPR021493">
    <property type="entry name" value="DUF3147"/>
</dbReference>
<evidence type="ECO:0000256" key="1">
    <source>
        <dbReference type="SAM" id="Phobius"/>
    </source>
</evidence>
<dbReference type="EMBL" id="JAFICZ010000001">
    <property type="protein sequence ID" value="MBP1294439.1"/>
    <property type="molecule type" value="Genomic_DNA"/>
</dbReference>
<feature type="transmembrane region" description="Helical" evidence="1">
    <location>
        <begin position="20"/>
        <end position="37"/>
    </location>
</feature>
<keyword evidence="1" id="KW-0472">Membrane</keyword>
<feature type="transmembrane region" description="Helical" evidence="1">
    <location>
        <begin position="43"/>
        <end position="62"/>
    </location>
</feature>
<dbReference type="Proteomes" id="UP000673383">
    <property type="component" value="Unassembled WGS sequence"/>
</dbReference>
<proteinExistence type="predicted"/>
<dbReference type="RefSeq" id="WP_069280627.1">
    <property type="nucleotide sequence ID" value="NZ_JAFICZ010000001.1"/>
</dbReference>
<feature type="transmembrane region" description="Helical" evidence="1">
    <location>
        <begin position="83"/>
        <end position="109"/>
    </location>
</feature>
<evidence type="ECO:0000313" key="3">
    <source>
        <dbReference type="Proteomes" id="UP000673383"/>
    </source>
</evidence>
<feature type="transmembrane region" description="Helical" evidence="1">
    <location>
        <begin position="115"/>
        <end position="136"/>
    </location>
</feature>
<gene>
    <name evidence="2" type="ORF">JOH49_004192</name>
</gene>
<keyword evidence="1" id="KW-1133">Transmembrane helix</keyword>
<organism evidence="2 3">
    <name type="scientific">Bradyrhizobium elkanii</name>
    <dbReference type="NCBI Taxonomy" id="29448"/>
    <lineage>
        <taxon>Bacteria</taxon>
        <taxon>Pseudomonadati</taxon>
        <taxon>Pseudomonadota</taxon>
        <taxon>Alphaproteobacteria</taxon>
        <taxon>Hyphomicrobiales</taxon>
        <taxon>Nitrobacteraceae</taxon>
        <taxon>Bradyrhizobium</taxon>
    </lineage>
</organism>
<accession>A0A8I1Y4G6</accession>
<name>A0A8I1Y4G6_BRAEL</name>
<comment type="caution">
    <text evidence="2">The sequence shown here is derived from an EMBL/GenBank/DDBJ whole genome shotgun (WGS) entry which is preliminary data.</text>
</comment>
<evidence type="ECO:0000313" key="2">
    <source>
        <dbReference type="EMBL" id="MBP1294439.1"/>
    </source>
</evidence>
<protein>
    <recommendedName>
        <fullName evidence="4">DUF3147 family protein</fullName>
    </recommendedName>
</protein>